<dbReference type="Proteomes" id="UP001239994">
    <property type="component" value="Unassembled WGS sequence"/>
</dbReference>
<protein>
    <submittedName>
        <fullName evidence="1">Uncharacterized protein</fullName>
    </submittedName>
</protein>
<dbReference type="PANTHER" id="PTHR21084:SF1">
    <property type="entry name" value="DENSE INCISORS"/>
    <property type="match status" value="1"/>
</dbReference>
<evidence type="ECO:0000313" key="2">
    <source>
        <dbReference type="Proteomes" id="UP001239994"/>
    </source>
</evidence>
<dbReference type="Pfam" id="PF15008">
    <property type="entry name" value="DUF4518"/>
    <property type="match status" value="1"/>
</dbReference>
<evidence type="ECO:0000313" key="1">
    <source>
        <dbReference type="EMBL" id="KAK1788683.1"/>
    </source>
</evidence>
<dbReference type="PANTHER" id="PTHR21084">
    <property type="entry name" value="DENSE INCISORS"/>
    <property type="match status" value="1"/>
</dbReference>
<proteinExistence type="predicted"/>
<dbReference type="EMBL" id="JAROKS010000022">
    <property type="protein sequence ID" value="KAK1788683.1"/>
    <property type="molecule type" value="Genomic_DNA"/>
</dbReference>
<keyword evidence="2" id="KW-1185">Reference proteome</keyword>
<reference evidence="1" key="1">
    <citation type="submission" date="2023-03" db="EMBL/GenBank/DDBJ databases">
        <title>Electrophorus voltai genome.</title>
        <authorList>
            <person name="Bian C."/>
        </authorList>
    </citation>
    <scope>NUCLEOTIDE SEQUENCE</scope>
    <source>
        <strain evidence="1">CB-2022</strain>
        <tissue evidence="1">Muscle</tissue>
    </source>
</reference>
<name>A0AAD8YWJ5_9TELE</name>
<organism evidence="1 2">
    <name type="scientific">Electrophorus voltai</name>
    <dbReference type="NCBI Taxonomy" id="2609070"/>
    <lineage>
        <taxon>Eukaryota</taxon>
        <taxon>Metazoa</taxon>
        <taxon>Chordata</taxon>
        <taxon>Craniata</taxon>
        <taxon>Vertebrata</taxon>
        <taxon>Euteleostomi</taxon>
        <taxon>Actinopterygii</taxon>
        <taxon>Neopterygii</taxon>
        <taxon>Teleostei</taxon>
        <taxon>Ostariophysi</taxon>
        <taxon>Gymnotiformes</taxon>
        <taxon>Gymnotoidei</taxon>
        <taxon>Gymnotidae</taxon>
        <taxon>Electrophorus</taxon>
    </lineage>
</organism>
<accession>A0AAD8YWJ5</accession>
<sequence>MIAVESSRDQPAKEWGPQHFWKDVRLLILSYTGEQQKEEFHGAELVCQRLLALVEEERPNPIRECAFDTNGNAKSYMTICGAAFFPENVNMISVESSVLSLPGMVCGARDGLGTGEDID</sequence>
<comment type="caution">
    <text evidence="1">The sequence shown here is derived from an EMBL/GenBank/DDBJ whole genome shotgun (WGS) entry which is preliminary data.</text>
</comment>
<dbReference type="AlphaFoldDB" id="A0AAD8YWJ5"/>
<gene>
    <name evidence="1" type="ORF">P4O66_002431</name>
</gene>
<dbReference type="InterPro" id="IPR026698">
    <property type="entry name" value="UPF_C3orf38"/>
</dbReference>